<evidence type="ECO:0000256" key="4">
    <source>
        <dbReference type="ARBA" id="ARBA00023002"/>
    </source>
</evidence>
<dbReference type="RefSeq" id="WP_252594060.1">
    <property type="nucleotide sequence ID" value="NZ_CP099489.1"/>
</dbReference>
<dbReference type="PANTHER" id="PTHR42874:SF1">
    <property type="entry name" value="URICASE"/>
    <property type="match status" value="1"/>
</dbReference>
<dbReference type="PIRSF" id="PIRSF000241">
    <property type="entry name" value="Urate_oxidase"/>
    <property type="match status" value="1"/>
</dbReference>
<accession>A0ABY4YX45</accession>
<proteinExistence type="inferred from homology"/>
<dbReference type="Gene3D" id="3.10.270.10">
    <property type="entry name" value="Urate Oxidase"/>
    <property type="match status" value="1"/>
</dbReference>
<dbReference type="InterPro" id="IPR019842">
    <property type="entry name" value="Uricase_CS"/>
</dbReference>
<comment type="catalytic activity">
    <reaction evidence="5 6">
        <text>urate + O2 + H2O = 5-hydroxyisourate + H2O2</text>
        <dbReference type="Rhea" id="RHEA:21368"/>
        <dbReference type="ChEBI" id="CHEBI:15377"/>
        <dbReference type="ChEBI" id="CHEBI:15379"/>
        <dbReference type="ChEBI" id="CHEBI:16240"/>
        <dbReference type="ChEBI" id="CHEBI:17775"/>
        <dbReference type="ChEBI" id="CHEBI:18072"/>
        <dbReference type="EC" id="1.7.3.3"/>
    </reaction>
</comment>
<comment type="function">
    <text evidence="5 6">Catalyzes the oxidation of uric acid to 5-hydroxyisourate, which is further processed to form (S)-allantoin.</text>
</comment>
<evidence type="ECO:0000256" key="3">
    <source>
        <dbReference type="ARBA" id="ARBA00022631"/>
    </source>
</evidence>
<dbReference type="SUPFAM" id="SSF55620">
    <property type="entry name" value="Tetrahydrobiopterin biosynthesis enzymes-like"/>
    <property type="match status" value="2"/>
</dbReference>
<dbReference type="Pfam" id="PF01014">
    <property type="entry name" value="Uricase"/>
    <property type="match status" value="2"/>
</dbReference>
<dbReference type="PRINTS" id="PR00093">
    <property type="entry name" value="URICASE"/>
</dbReference>
<dbReference type="Proteomes" id="UP001056455">
    <property type="component" value="Chromosome"/>
</dbReference>
<sequence length="304" mass="34263">MPTTSTTSDIAILGENQYGKAEVRLVRIERETPRHEITDLNVSSQLRGDLDAIHTEGDNAHCVATDSQKNTVYSLARDGVGTPEEFALRLGEHFTSTYGWITGGRWEIEKYTWVRIPTSDGEHDHSFVRGGTEVRTAVVQRDGDEVFVVAGLQDLTVLKSTASEFVGFTRDSYTTLPEATDRILATDVKARWRYTRTDLDFDAVFDDVRRIMLEQFATQHSYALQQTLYQMGVAVLEEHPEIAELKFSMPNKHHFLVDLSPFGQDNPNVVFFAADRPYGLIEATVQRKDAQPEPRAWATVTGFC</sequence>
<evidence type="ECO:0000256" key="2">
    <source>
        <dbReference type="ARBA" id="ARBA00009760"/>
    </source>
</evidence>
<evidence type="ECO:0000256" key="5">
    <source>
        <dbReference type="PIRNR" id="PIRNR000241"/>
    </source>
</evidence>
<dbReference type="NCBIfam" id="TIGR03383">
    <property type="entry name" value="urate_oxi"/>
    <property type="match status" value="1"/>
</dbReference>
<dbReference type="EC" id="1.7.3.3" evidence="5 6"/>
<dbReference type="PROSITE" id="PS00366">
    <property type="entry name" value="URICASE"/>
    <property type="match status" value="1"/>
</dbReference>
<dbReference type="InterPro" id="IPR002042">
    <property type="entry name" value="Uricase"/>
</dbReference>
<keyword evidence="3 5" id="KW-0659">Purine metabolism</keyword>
<evidence type="ECO:0000313" key="8">
    <source>
        <dbReference type="Proteomes" id="UP001056455"/>
    </source>
</evidence>
<protein>
    <recommendedName>
        <fullName evidence="5 6">Uricase</fullName>
        <ecNumber evidence="5 6">1.7.3.3</ecNumber>
    </recommendedName>
    <alternativeName>
        <fullName evidence="5">Urate oxidase</fullName>
    </alternativeName>
</protein>
<comment type="pathway">
    <text evidence="1 5">Purine metabolism; urate degradation; (S)-allantoin from urate: step 1/3.</text>
</comment>
<evidence type="ECO:0000256" key="1">
    <source>
        <dbReference type="ARBA" id="ARBA00004831"/>
    </source>
</evidence>
<organism evidence="7 8">
    <name type="scientific">Ornithinimicrobium faecis</name>
    <dbReference type="NCBI Taxonomy" id="2934158"/>
    <lineage>
        <taxon>Bacteria</taxon>
        <taxon>Bacillati</taxon>
        <taxon>Actinomycetota</taxon>
        <taxon>Actinomycetes</taxon>
        <taxon>Micrococcales</taxon>
        <taxon>Ornithinimicrobiaceae</taxon>
        <taxon>Ornithinimicrobium</taxon>
    </lineage>
</organism>
<evidence type="ECO:0000256" key="6">
    <source>
        <dbReference type="RuleBase" id="RU004455"/>
    </source>
</evidence>
<dbReference type="EMBL" id="CP099489">
    <property type="protein sequence ID" value="USQ80682.1"/>
    <property type="molecule type" value="Genomic_DNA"/>
</dbReference>
<reference evidence="7" key="1">
    <citation type="submission" date="2022-06" db="EMBL/GenBank/DDBJ databases">
        <title>Ornithinimicrobium HY1793.</title>
        <authorList>
            <person name="Huang Y."/>
        </authorList>
    </citation>
    <scope>NUCLEOTIDE SEQUENCE</scope>
    <source>
        <strain evidence="7">HY1793</strain>
    </source>
</reference>
<gene>
    <name evidence="7" type="primary">pucL</name>
    <name evidence="7" type="ORF">NF556_03215</name>
</gene>
<dbReference type="PANTHER" id="PTHR42874">
    <property type="entry name" value="URICASE"/>
    <property type="match status" value="1"/>
</dbReference>
<keyword evidence="4 5" id="KW-0560">Oxidoreductase</keyword>
<comment type="similarity">
    <text evidence="2 5 6">Belongs to the uricase family.</text>
</comment>
<name>A0ABY4YX45_9MICO</name>
<keyword evidence="8" id="KW-1185">Reference proteome</keyword>
<evidence type="ECO:0000313" key="7">
    <source>
        <dbReference type="EMBL" id="USQ80682.1"/>
    </source>
</evidence>